<dbReference type="RefSeq" id="WP_069590104.1">
    <property type="nucleotide sequence ID" value="NZ_CP050266.1"/>
</dbReference>
<keyword evidence="2" id="KW-1185">Reference proteome</keyword>
<evidence type="ECO:0000313" key="1">
    <source>
        <dbReference type="EMBL" id="QIR05884.1"/>
    </source>
</evidence>
<name>A0ABX6K355_SALCS</name>
<gene>
    <name evidence="1" type="ORF">HBA18_05575</name>
</gene>
<dbReference type="Proteomes" id="UP000501408">
    <property type="component" value="Chromosome 1"/>
</dbReference>
<evidence type="ECO:0000313" key="2">
    <source>
        <dbReference type="Proteomes" id="UP000501408"/>
    </source>
</evidence>
<reference evidence="1 2" key="1">
    <citation type="submission" date="2020-03" db="EMBL/GenBank/DDBJ databases">
        <title>Genome mining reveals the biosynthetic pathways of PHA and ectoines of the halophilic strain Salinivibrio costicola M318 isolated from fermented shrimp paste.</title>
        <authorList>
            <person name="Doan T.V."/>
            <person name="Tran L.T."/>
            <person name="Trieu T.A."/>
            <person name="Nguyen Q.V."/>
            <person name="Quach T.N."/>
            <person name="Phi T.Q."/>
            <person name="Kumar S."/>
        </authorList>
    </citation>
    <scope>NUCLEOTIDE SEQUENCE [LARGE SCALE GENOMIC DNA]</scope>
    <source>
        <strain evidence="1 2">M318</strain>
    </source>
</reference>
<dbReference type="EMBL" id="CP050266">
    <property type="protein sequence ID" value="QIR05884.1"/>
    <property type="molecule type" value="Genomic_DNA"/>
</dbReference>
<organism evidence="1 2">
    <name type="scientific">Salinivibrio costicola</name>
    <name type="common">Vibrio costicola</name>
    <dbReference type="NCBI Taxonomy" id="51367"/>
    <lineage>
        <taxon>Bacteria</taxon>
        <taxon>Pseudomonadati</taxon>
        <taxon>Pseudomonadota</taxon>
        <taxon>Gammaproteobacteria</taxon>
        <taxon>Vibrionales</taxon>
        <taxon>Vibrionaceae</taxon>
        <taxon>Salinivibrio</taxon>
    </lineage>
</organism>
<protein>
    <submittedName>
        <fullName evidence="1">Uncharacterized protein</fullName>
    </submittedName>
</protein>
<accession>A0ABX6K355</accession>
<sequence length="101" mass="11593">MSIRSRSYTLNTTPARKAHVRVVPNGNVLIQIANEKKPHLAEFDEVKFERKGKITQLVAEHVEPGRRENWALPMHHDDANELASLIDQAQEELEILMRDLS</sequence>
<proteinExistence type="predicted"/>